<protein>
    <recommendedName>
        <fullName evidence="4">Claudin</fullName>
    </recommendedName>
</protein>
<keyword evidence="1" id="KW-1133">Transmembrane helix</keyword>
<evidence type="ECO:0000313" key="3">
    <source>
        <dbReference type="Proteomes" id="UP000683360"/>
    </source>
</evidence>
<evidence type="ECO:0000256" key="1">
    <source>
        <dbReference type="SAM" id="Phobius"/>
    </source>
</evidence>
<keyword evidence="1" id="KW-0812">Transmembrane</keyword>
<proteinExistence type="predicted"/>
<dbReference type="AlphaFoldDB" id="A0A8S3SDS9"/>
<feature type="transmembrane region" description="Helical" evidence="1">
    <location>
        <begin position="146"/>
        <end position="167"/>
    </location>
</feature>
<sequence>MEKRKHKGLVGVVLFFSLLAFIAHGVAFGLPYWYRQSLSSVSAYGGLWQICYEISGTATCTELKPWDSDRSWYQKTCQGLATGATLFTLMGVITLIIKMCKGSKPVCKSGLVASCFLFVIGGLMIAGATTVWALYQTDIIKENKSYAFWVECGAGGLLILSAFLLALPIYAPETSVTPTTQQNQHWTKS</sequence>
<gene>
    <name evidence="2" type="ORF">MEDL_32648</name>
</gene>
<dbReference type="OrthoDB" id="6166368at2759"/>
<dbReference type="Gene3D" id="1.20.140.150">
    <property type="match status" value="1"/>
</dbReference>
<organism evidence="2 3">
    <name type="scientific">Mytilus edulis</name>
    <name type="common">Blue mussel</name>
    <dbReference type="NCBI Taxonomy" id="6550"/>
    <lineage>
        <taxon>Eukaryota</taxon>
        <taxon>Metazoa</taxon>
        <taxon>Spiralia</taxon>
        <taxon>Lophotrochozoa</taxon>
        <taxon>Mollusca</taxon>
        <taxon>Bivalvia</taxon>
        <taxon>Autobranchia</taxon>
        <taxon>Pteriomorphia</taxon>
        <taxon>Mytilida</taxon>
        <taxon>Mytiloidea</taxon>
        <taxon>Mytilidae</taxon>
        <taxon>Mytilinae</taxon>
        <taxon>Mytilus</taxon>
    </lineage>
</organism>
<evidence type="ECO:0000313" key="2">
    <source>
        <dbReference type="EMBL" id="CAG2219114.1"/>
    </source>
</evidence>
<dbReference type="EMBL" id="CAJPWZ010001622">
    <property type="protein sequence ID" value="CAG2219114.1"/>
    <property type="molecule type" value="Genomic_DNA"/>
</dbReference>
<feature type="transmembrane region" description="Helical" evidence="1">
    <location>
        <begin position="12"/>
        <end position="34"/>
    </location>
</feature>
<evidence type="ECO:0008006" key="4">
    <source>
        <dbReference type="Google" id="ProtNLM"/>
    </source>
</evidence>
<feature type="transmembrane region" description="Helical" evidence="1">
    <location>
        <begin position="79"/>
        <end position="97"/>
    </location>
</feature>
<keyword evidence="1" id="KW-0472">Membrane</keyword>
<dbReference type="Proteomes" id="UP000683360">
    <property type="component" value="Unassembled WGS sequence"/>
</dbReference>
<comment type="caution">
    <text evidence="2">The sequence shown here is derived from an EMBL/GenBank/DDBJ whole genome shotgun (WGS) entry which is preliminary data.</text>
</comment>
<reference evidence="2" key="1">
    <citation type="submission" date="2021-03" db="EMBL/GenBank/DDBJ databases">
        <authorList>
            <person name="Bekaert M."/>
        </authorList>
    </citation>
    <scope>NUCLEOTIDE SEQUENCE</scope>
</reference>
<name>A0A8S3SDS9_MYTED</name>
<keyword evidence="3" id="KW-1185">Reference proteome</keyword>
<accession>A0A8S3SDS9</accession>
<feature type="transmembrane region" description="Helical" evidence="1">
    <location>
        <begin position="109"/>
        <end position="134"/>
    </location>
</feature>